<reference evidence="3" key="2">
    <citation type="submission" date="2023-05" db="EMBL/GenBank/DDBJ databases">
        <authorList>
            <consortium name="Lawrence Berkeley National Laboratory"/>
            <person name="Steindorff A."/>
            <person name="Hensen N."/>
            <person name="Bonometti L."/>
            <person name="Westerberg I."/>
            <person name="Brannstrom I.O."/>
            <person name="Guillou S."/>
            <person name="Cros-Aarteil S."/>
            <person name="Calhoun S."/>
            <person name="Haridas S."/>
            <person name="Kuo A."/>
            <person name="Mondo S."/>
            <person name="Pangilinan J."/>
            <person name="Riley R."/>
            <person name="Labutti K."/>
            <person name="Andreopoulos B."/>
            <person name="Lipzen A."/>
            <person name="Chen C."/>
            <person name="Yanf M."/>
            <person name="Daum C."/>
            <person name="Ng V."/>
            <person name="Clum A."/>
            <person name="Ohm R."/>
            <person name="Martin F."/>
            <person name="Silar P."/>
            <person name="Natvig D."/>
            <person name="Lalanne C."/>
            <person name="Gautier V."/>
            <person name="Ament-Velasquez S.L."/>
            <person name="Kruys A."/>
            <person name="Hutchinson M.I."/>
            <person name="Powell A.J."/>
            <person name="Barry K."/>
            <person name="Miller A.N."/>
            <person name="Grigoriev I.V."/>
            <person name="Debuchy R."/>
            <person name="Gladieux P."/>
            <person name="Thoren M.H."/>
            <person name="Johannesson H."/>
        </authorList>
    </citation>
    <scope>NUCLEOTIDE SEQUENCE</scope>
    <source>
        <strain evidence="3">PSN309</strain>
    </source>
</reference>
<dbReference type="GO" id="GO:0033596">
    <property type="term" value="C:TSC1-TSC2 complex"/>
    <property type="evidence" value="ECO:0007669"/>
    <property type="project" value="TreeGrafter"/>
</dbReference>
<feature type="compositionally biased region" description="Low complexity" evidence="2">
    <location>
        <begin position="911"/>
        <end position="924"/>
    </location>
</feature>
<dbReference type="GO" id="GO:0051726">
    <property type="term" value="P:regulation of cell cycle"/>
    <property type="evidence" value="ECO:0007669"/>
    <property type="project" value="TreeGrafter"/>
</dbReference>
<accession>A0AAN6X638</accession>
<feature type="region of interest" description="Disordered" evidence="2">
    <location>
        <begin position="446"/>
        <end position="516"/>
    </location>
</feature>
<sequence>MTSSGSSKDLCKALISFLQSSPSIPLPADVAATINSYVQKHDRADEGVAEKLNDDLTAIWEKVVHGSPERYASFLVILRELRPVLRSPGRIFDWWDRLLDPLLERVAYEKGLAREVLEHSADVLSHDDQISPAEWTEAGTSPLVTRLLERWMDICTAGPDPSHTAELKERMIKQALMAFGKRDPKSFMRTLDGFVVQRRYRNSAFNLLADFLGSQPPHLHLILQTPLLGSILQSLQKDESTNTVTRALLTLVMIMPSIPSSLVPFLPTLFNIYARLLFWDRDSVFSQQNTEMGEGKEGLGGSSGPWEKILLDPDMDGNTILYLTNYFTILYGLYPINFLDYIRKPHRYLRHANNPDDIDVQAMEIRDRSDRFRRQHLLHPNFYSLTIETEKTDLSRWIRCEAEEIMTDCMALYVEPPLLGFDMHTSTLPQTSTMMLDESLDDDMDSALLGGAATDSSNQGRGTPSLGIDRSINSSRTGLRSESPSSHREIVESRSHDRAESPPPSRPLMPSSSHSRLQDLIHSNKAIKSGLHQSLNNDSVPSLVLSPQEQPPTEKSSTGPTSARPPRQEGGAPVEQAADQIAVLHHQNLLLHNDLQYEKYVKQQHIEHMGELRRKQVREAATEAETQNLVMANRSLKQRLDEAKRSEAQIRKEFDHRRNMAKRWENDLSNKLRILREEQKKWSVEGNELKQQLEKAQAECKSLRQIVDEAEKKRLESEQNLVAVDISTAMIEGLKKEIARLSAAEHAFQGKEVQMLAAIQEAADAEARVEQMKQELAALENELQQERRRYEAQIYDLKTQVNQAAGSKHQQPNTNATVYESALAAARAKNTDLQRQYAGLMRKYTVLQSNVLDLQAEAAERAGRSSDAEFMHYPTDTSSSIGGSPIAIRSRQQSDAFDGIAHNATPPLDPPVSSSVGSVVHRPSTPSGLAPAAAEASGSGKNSPHSERYFGRGGVQNAKKDKKDKKEDKGDKKDKKLGTGIRGIRGFV</sequence>
<feature type="compositionally biased region" description="Polar residues" evidence="2">
    <location>
        <begin position="471"/>
        <end position="484"/>
    </location>
</feature>
<dbReference type="InterPro" id="IPR007483">
    <property type="entry name" value="Hamartin"/>
</dbReference>
<reference evidence="3" key="1">
    <citation type="journal article" date="2023" name="Mol. Phylogenet. Evol.">
        <title>Genome-scale phylogeny and comparative genomics of the fungal order Sordariales.</title>
        <authorList>
            <person name="Hensen N."/>
            <person name="Bonometti L."/>
            <person name="Westerberg I."/>
            <person name="Brannstrom I.O."/>
            <person name="Guillou S."/>
            <person name="Cros-Aarteil S."/>
            <person name="Calhoun S."/>
            <person name="Haridas S."/>
            <person name="Kuo A."/>
            <person name="Mondo S."/>
            <person name="Pangilinan J."/>
            <person name="Riley R."/>
            <person name="LaButti K."/>
            <person name="Andreopoulos B."/>
            <person name="Lipzen A."/>
            <person name="Chen C."/>
            <person name="Yan M."/>
            <person name="Daum C."/>
            <person name="Ng V."/>
            <person name="Clum A."/>
            <person name="Steindorff A."/>
            <person name="Ohm R.A."/>
            <person name="Martin F."/>
            <person name="Silar P."/>
            <person name="Natvig D.O."/>
            <person name="Lalanne C."/>
            <person name="Gautier V."/>
            <person name="Ament-Velasquez S.L."/>
            <person name="Kruys A."/>
            <person name="Hutchinson M.I."/>
            <person name="Powell A.J."/>
            <person name="Barry K."/>
            <person name="Miller A.N."/>
            <person name="Grigoriev I.V."/>
            <person name="Debuchy R."/>
            <person name="Gladieux P."/>
            <person name="Hiltunen Thoren M."/>
            <person name="Johannesson H."/>
        </authorList>
    </citation>
    <scope>NUCLEOTIDE SEQUENCE</scope>
    <source>
        <strain evidence="3">PSN309</strain>
    </source>
</reference>
<protein>
    <submittedName>
        <fullName evidence="3">Tuberous sclerosis 1 protein</fullName>
    </submittedName>
</protein>
<evidence type="ECO:0000256" key="2">
    <source>
        <dbReference type="SAM" id="MobiDB-lite"/>
    </source>
</evidence>
<proteinExistence type="predicted"/>
<feature type="compositionally biased region" description="Basic and acidic residues" evidence="2">
    <location>
        <begin position="958"/>
        <end position="977"/>
    </location>
</feature>
<feature type="compositionally biased region" description="Polar residues" evidence="2">
    <location>
        <begin position="532"/>
        <end position="561"/>
    </location>
</feature>
<name>A0AAN6X638_9PEZI</name>
<feature type="coiled-coil region" evidence="1">
    <location>
        <begin position="755"/>
        <end position="843"/>
    </location>
</feature>
<feature type="region of interest" description="Disordered" evidence="2">
    <location>
        <begin position="532"/>
        <end position="575"/>
    </location>
</feature>
<evidence type="ECO:0000256" key="1">
    <source>
        <dbReference type="SAM" id="Coils"/>
    </source>
</evidence>
<dbReference type="PANTHER" id="PTHR15154:SF2">
    <property type="entry name" value="HAMARTIN"/>
    <property type="match status" value="1"/>
</dbReference>
<feature type="compositionally biased region" description="Basic and acidic residues" evidence="2">
    <location>
        <begin position="485"/>
        <end position="500"/>
    </location>
</feature>
<feature type="region of interest" description="Disordered" evidence="2">
    <location>
        <begin position="899"/>
        <end position="988"/>
    </location>
</feature>
<dbReference type="EMBL" id="MU864350">
    <property type="protein sequence ID" value="KAK4193726.1"/>
    <property type="molecule type" value="Genomic_DNA"/>
</dbReference>
<feature type="region of interest" description="Disordered" evidence="2">
    <location>
        <begin position="862"/>
        <end position="885"/>
    </location>
</feature>
<comment type="caution">
    <text evidence="3">The sequence shown here is derived from an EMBL/GenBank/DDBJ whole genome shotgun (WGS) entry which is preliminary data.</text>
</comment>
<keyword evidence="1" id="KW-0175">Coiled coil</keyword>
<dbReference type="InterPro" id="IPR016024">
    <property type="entry name" value="ARM-type_fold"/>
</dbReference>
<dbReference type="GO" id="GO:0032007">
    <property type="term" value="P:negative regulation of TOR signaling"/>
    <property type="evidence" value="ECO:0007669"/>
    <property type="project" value="TreeGrafter"/>
</dbReference>
<dbReference type="PANTHER" id="PTHR15154">
    <property type="entry name" value="HAMARTIN"/>
    <property type="match status" value="1"/>
</dbReference>
<evidence type="ECO:0000313" key="3">
    <source>
        <dbReference type="EMBL" id="KAK4193726.1"/>
    </source>
</evidence>
<dbReference type="Proteomes" id="UP001302126">
    <property type="component" value="Unassembled WGS sequence"/>
</dbReference>
<dbReference type="SUPFAM" id="SSF48371">
    <property type="entry name" value="ARM repeat"/>
    <property type="match status" value="1"/>
</dbReference>
<keyword evidence="4" id="KW-1185">Reference proteome</keyword>
<gene>
    <name evidence="3" type="ORF">QBC35DRAFT_4369</name>
</gene>
<dbReference type="AlphaFoldDB" id="A0AAN6X638"/>
<organism evidence="3 4">
    <name type="scientific">Podospora australis</name>
    <dbReference type="NCBI Taxonomy" id="1536484"/>
    <lineage>
        <taxon>Eukaryota</taxon>
        <taxon>Fungi</taxon>
        <taxon>Dikarya</taxon>
        <taxon>Ascomycota</taxon>
        <taxon>Pezizomycotina</taxon>
        <taxon>Sordariomycetes</taxon>
        <taxon>Sordariomycetidae</taxon>
        <taxon>Sordariales</taxon>
        <taxon>Podosporaceae</taxon>
        <taxon>Podospora</taxon>
    </lineage>
</organism>
<evidence type="ECO:0000313" key="4">
    <source>
        <dbReference type="Proteomes" id="UP001302126"/>
    </source>
</evidence>
<dbReference type="Pfam" id="PF04388">
    <property type="entry name" value="Hamartin"/>
    <property type="match status" value="1"/>
</dbReference>
<feature type="coiled-coil region" evidence="1">
    <location>
        <begin position="633"/>
        <end position="720"/>
    </location>
</feature>